<dbReference type="EC" id="2.3.1.269" evidence="8"/>
<comment type="pathway">
    <text evidence="8">Protein modification; lipoprotein biosynthesis (N-acyl transfer).</text>
</comment>
<comment type="function">
    <text evidence="8">Catalyzes the phospholipid dependent N-acylation of the N-terminal cysteine of apolipoprotein, the last step in lipoprotein maturation.</text>
</comment>
<sequence>MPPQAVPVRVGAVVPLWGTVLLAIGAAALLDGAFPDAGIWPLAFPGVAIVLVALRGRRPGGAFLTGLVFGLTFYLVHIEWATLFLGDLPWLALSTLEALFVAGGSVLVSLAYRWVPRVFPSRLGRIGVVPLVVAGLWTAREAISAVWPYGGFSWGRLAMSQSESPFRHLFSWLGISGVGFVLVALTALAVELWFARPRRLPGLPGRVVPDVLLLAVATAAALAVPSWATVDAGSLRVGAVQGNTRSAYFDQRGYDGEILDGHISASLPIIEDHLDVLLWPEGASDLDPLRSPRAAEALDLVSEAASAPLIVGAITTRGDRYYNSSLLWEPGRGKVDLYDKRHPVPFGEYVPDRKFWEPFAPDLIGLIQREYTPGTTDPVFDLGKAVVGVNICFDIVDDALMTQSVQEGAQVLFAQSNNADFGHTDESVQQLAIARIRALETGRTVVNISTVGTSAVIAPDGSTIDQLPTYQAGTMVDDVPLRNGLTPAVVAGREFEVLVSGFGLAALLLAGIRFRALRRARPAPTPRSPSAPRNDERAP</sequence>
<evidence type="ECO:0000256" key="1">
    <source>
        <dbReference type="ARBA" id="ARBA00004651"/>
    </source>
</evidence>
<feature type="transmembrane region" description="Helical" evidence="8">
    <location>
        <begin position="207"/>
        <end position="228"/>
    </location>
</feature>
<evidence type="ECO:0000256" key="8">
    <source>
        <dbReference type="HAMAP-Rule" id="MF_01148"/>
    </source>
</evidence>
<feature type="transmembrane region" description="Helical" evidence="8">
    <location>
        <begin position="12"/>
        <end position="31"/>
    </location>
</feature>
<evidence type="ECO:0000256" key="2">
    <source>
        <dbReference type="ARBA" id="ARBA00022475"/>
    </source>
</evidence>
<feature type="transmembrane region" description="Helical" evidence="8">
    <location>
        <begin position="37"/>
        <end position="54"/>
    </location>
</feature>
<keyword evidence="2 8" id="KW-1003">Cell membrane</keyword>
<keyword evidence="5 8" id="KW-1133">Transmembrane helix</keyword>
<dbReference type="PANTHER" id="PTHR38686:SF1">
    <property type="entry name" value="APOLIPOPROTEIN N-ACYLTRANSFERASE"/>
    <property type="match status" value="1"/>
</dbReference>
<protein>
    <recommendedName>
        <fullName evidence="8">Apolipoprotein N-acyltransferase</fullName>
        <shortName evidence="8">ALP N-acyltransferase</shortName>
        <ecNumber evidence="8">2.3.1.269</ecNumber>
    </recommendedName>
</protein>
<keyword evidence="12" id="KW-1185">Reference proteome</keyword>
<feature type="domain" description="CN hydrolase" evidence="10">
    <location>
        <begin position="235"/>
        <end position="481"/>
    </location>
</feature>
<dbReference type="Pfam" id="PF00795">
    <property type="entry name" value="CN_hydrolase"/>
    <property type="match status" value="1"/>
</dbReference>
<evidence type="ECO:0000256" key="7">
    <source>
        <dbReference type="ARBA" id="ARBA00023315"/>
    </source>
</evidence>
<feature type="transmembrane region" description="Helical" evidence="8">
    <location>
        <begin position="127"/>
        <end position="149"/>
    </location>
</feature>
<evidence type="ECO:0000313" key="11">
    <source>
        <dbReference type="EMBL" id="BDZ47285.1"/>
    </source>
</evidence>
<proteinExistence type="inferred from homology"/>
<dbReference type="InterPro" id="IPR045378">
    <property type="entry name" value="LNT_N"/>
</dbReference>
<dbReference type="Gene3D" id="3.60.110.10">
    <property type="entry name" value="Carbon-nitrogen hydrolase"/>
    <property type="match status" value="1"/>
</dbReference>
<comment type="subcellular location">
    <subcellularLocation>
        <location evidence="1 8">Cell membrane</location>
        <topology evidence="1 8">Multi-pass membrane protein</topology>
    </subcellularLocation>
</comment>
<dbReference type="SUPFAM" id="SSF56317">
    <property type="entry name" value="Carbon-nitrogen hydrolase"/>
    <property type="match status" value="1"/>
</dbReference>
<evidence type="ECO:0000256" key="3">
    <source>
        <dbReference type="ARBA" id="ARBA00022679"/>
    </source>
</evidence>
<evidence type="ECO:0000256" key="6">
    <source>
        <dbReference type="ARBA" id="ARBA00023136"/>
    </source>
</evidence>
<dbReference type="Pfam" id="PF20154">
    <property type="entry name" value="LNT_N"/>
    <property type="match status" value="1"/>
</dbReference>
<evidence type="ECO:0000259" key="10">
    <source>
        <dbReference type="PROSITE" id="PS50263"/>
    </source>
</evidence>
<keyword evidence="7 8" id="KW-0012">Acyltransferase</keyword>
<feature type="transmembrane region" description="Helical" evidence="8">
    <location>
        <begin position="90"/>
        <end position="115"/>
    </location>
</feature>
<gene>
    <name evidence="8 11" type="primary">lnt</name>
    <name evidence="11" type="ORF">GCM10025866_31940</name>
</gene>
<evidence type="ECO:0000256" key="9">
    <source>
        <dbReference type="SAM" id="MobiDB-lite"/>
    </source>
</evidence>
<feature type="transmembrane region" description="Helical" evidence="8">
    <location>
        <begin position="61"/>
        <end position="78"/>
    </location>
</feature>
<evidence type="ECO:0000256" key="5">
    <source>
        <dbReference type="ARBA" id="ARBA00022989"/>
    </source>
</evidence>
<dbReference type="Proteomes" id="UP001321498">
    <property type="component" value="Chromosome"/>
</dbReference>
<dbReference type="InterPro" id="IPR003010">
    <property type="entry name" value="C-N_Hydrolase"/>
</dbReference>
<dbReference type="HAMAP" id="MF_01148">
    <property type="entry name" value="Lnt"/>
    <property type="match status" value="1"/>
</dbReference>
<keyword evidence="4 8" id="KW-0812">Transmembrane</keyword>
<dbReference type="EMBL" id="AP027731">
    <property type="protein sequence ID" value="BDZ47285.1"/>
    <property type="molecule type" value="Genomic_DNA"/>
</dbReference>
<evidence type="ECO:0000313" key="12">
    <source>
        <dbReference type="Proteomes" id="UP001321498"/>
    </source>
</evidence>
<accession>A0ABN6XUE9</accession>
<comment type="similarity">
    <text evidence="8">Belongs to the CN hydrolase family. Apolipoprotein N-acyltransferase subfamily.</text>
</comment>
<feature type="transmembrane region" description="Helical" evidence="8">
    <location>
        <begin position="169"/>
        <end position="195"/>
    </location>
</feature>
<organism evidence="11 12">
    <name type="scientific">Naasia aerilata</name>
    <dbReference type="NCBI Taxonomy" id="1162966"/>
    <lineage>
        <taxon>Bacteria</taxon>
        <taxon>Bacillati</taxon>
        <taxon>Actinomycetota</taxon>
        <taxon>Actinomycetes</taxon>
        <taxon>Micrococcales</taxon>
        <taxon>Microbacteriaceae</taxon>
        <taxon>Naasia</taxon>
    </lineage>
</organism>
<feature type="transmembrane region" description="Helical" evidence="8">
    <location>
        <begin position="495"/>
        <end position="512"/>
    </location>
</feature>
<keyword evidence="6 8" id="KW-0472">Membrane</keyword>
<name>A0ABN6XUE9_9MICO</name>
<evidence type="ECO:0000256" key="4">
    <source>
        <dbReference type="ARBA" id="ARBA00022692"/>
    </source>
</evidence>
<dbReference type="InterPro" id="IPR036526">
    <property type="entry name" value="C-N_Hydrolase_sf"/>
</dbReference>
<dbReference type="InterPro" id="IPR004563">
    <property type="entry name" value="Apolipo_AcylTrfase"/>
</dbReference>
<dbReference type="PANTHER" id="PTHR38686">
    <property type="entry name" value="APOLIPOPROTEIN N-ACYLTRANSFERASE"/>
    <property type="match status" value="1"/>
</dbReference>
<comment type="catalytic activity">
    <reaction evidence="8">
        <text>N-terminal S-1,2-diacyl-sn-glyceryl-L-cysteinyl-[lipoprotein] + a glycerophospholipid = N-acyl-S-1,2-diacyl-sn-glyceryl-L-cysteinyl-[lipoprotein] + a 2-acyl-sn-glycero-3-phospholipid + H(+)</text>
        <dbReference type="Rhea" id="RHEA:48228"/>
        <dbReference type="Rhea" id="RHEA-COMP:14681"/>
        <dbReference type="Rhea" id="RHEA-COMP:14684"/>
        <dbReference type="ChEBI" id="CHEBI:15378"/>
        <dbReference type="ChEBI" id="CHEBI:136912"/>
        <dbReference type="ChEBI" id="CHEBI:140656"/>
        <dbReference type="ChEBI" id="CHEBI:140657"/>
        <dbReference type="ChEBI" id="CHEBI:140660"/>
        <dbReference type="EC" id="2.3.1.269"/>
    </reaction>
</comment>
<feature type="region of interest" description="Disordered" evidence="9">
    <location>
        <begin position="520"/>
        <end position="539"/>
    </location>
</feature>
<reference evidence="12" key="1">
    <citation type="journal article" date="2019" name="Int. J. Syst. Evol. Microbiol.">
        <title>The Global Catalogue of Microorganisms (GCM) 10K type strain sequencing project: providing services to taxonomists for standard genome sequencing and annotation.</title>
        <authorList>
            <consortium name="The Broad Institute Genomics Platform"/>
            <consortium name="The Broad Institute Genome Sequencing Center for Infectious Disease"/>
            <person name="Wu L."/>
            <person name="Ma J."/>
        </authorList>
    </citation>
    <scope>NUCLEOTIDE SEQUENCE [LARGE SCALE GENOMIC DNA]</scope>
    <source>
        <strain evidence="12">NBRC 108725</strain>
    </source>
</reference>
<dbReference type="CDD" id="cd07571">
    <property type="entry name" value="ALP_N-acyl_transferase"/>
    <property type="match status" value="1"/>
</dbReference>
<dbReference type="NCBIfam" id="TIGR00546">
    <property type="entry name" value="lnt"/>
    <property type="match status" value="1"/>
</dbReference>
<dbReference type="PROSITE" id="PS50263">
    <property type="entry name" value="CN_HYDROLASE"/>
    <property type="match status" value="1"/>
</dbReference>
<keyword evidence="3 8" id="KW-0808">Transferase</keyword>